<protein>
    <submittedName>
        <fullName evidence="1">Uncharacterized protein</fullName>
    </submittedName>
</protein>
<evidence type="ECO:0000313" key="1">
    <source>
        <dbReference type="EMBL" id="KZV50177.1"/>
    </source>
</evidence>
<reference evidence="1 2" key="1">
    <citation type="journal article" date="2015" name="Proc. Natl. Acad. Sci. U.S.A.">
        <title>The resurrection genome of Boea hygrometrica: A blueprint for survival of dehydration.</title>
        <authorList>
            <person name="Xiao L."/>
            <person name="Yang G."/>
            <person name="Zhang L."/>
            <person name="Yang X."/>
            <person name="Zhao S."/>
            <person name="Ji Z."/>
            <person name="Zhou Q."/>
            <person name="Hu M."/>
            <person name="Wang Y."/>
            <person name="Chen M."/>
            <person name="Xu Y."/>
            <person name="Jin H."/>
            <person name="Xiao X."/>
            <person name="Hu G."/>
            <person name="Bao F."/>
            <person name="Hu Y."/>
            <person name="Wan P."/>
            <person name="Li L."/>
            <person name="Deng X."/>
            <person name="Kuang T."/>
            <person name="Xiang C."/>
            <person name="Zhu J.K."/>
            <person name="Oliver M.J."/>
            <person name="He Y."/>
        </authorList>
    </citation>
    <scope>NUCLEOTIDE SEQUENCE [LARGE SCALE GENOMIC DNA]</scope>
    <source>
        <strain evidence="2">cv. XS01</strain>
    </source>
</reference>
<name>A0A2Z7CW02_9LAMI</name>
<gene>
    <name evidence="1" type="ORF">F511_19269</name>
</gene>
<proteinExistence type="predicted"/>
<organism evidence="1 2">
    <name type="scientific">Dorcoceras hygrometricum</name>
    <dbReference type="NCBI Taxonomy" id="472368"/>
    <lineage>
        <taxon>Eukaryota</taxon>
        <taxon>Viridiplantae</taxon>
        <taxon>Streptophyta</taxon>
        <taxon>Embryophyta</taxon>
        <taxon>Tracheophyta</taxon>
        <taxon>Spermatophyta</taxon>
        <taxon>Magnoliopsida</taxon>
        <taxon>eudicotyledons</taxon>
        <taxon>Gunneridae</taxon>
        <taxon>Pentapetalae</taxon>
        <taxon>asterids</taxon>
        <taxon>lamiids</taxon>
        <taxon>Lamiales</taxon>
        <taxon>Gesneriaceae</taxon>
        <taxon>Didymocarpoideae</taxon>
        <taxon>Trichosporeae</taxon>
        <taxon>Loxocarpinae</taxon>
        <taxon>Dorcoceras</taxon>
    </lineage>
</organism>
<accession>A0A2Z7CW02</accession>
<sequence>MAQVVSHNARSKHKKEAARVARCMWRVRFMARPRKVPLEDLMFTASITTQSPSLAQDELLATSINKQTQLLNTTLSILSNGFG</sequence>
<keyword evidence="2" id="KW-1185">Reference proteome</keyword>
<evidence type="ECO:0000313" key="2">
    <source>
        <dbReference type="Proteomes" id="UP000250235"/>
    </source>
</evidence>
<dbReference type="AlphaFoldDB" id="A0A2Z7CW02"/>
<dbReference type="EMBL" id="KQ992529">
    <property type="protein sequence ID" value="KZV50177.1"/>
    <property type="molecule type" value="Genomic_DNA"/>
</dbReference>
<dbReference type="Proteomes" id="UP000250235">
    <property type="component" value="Unassembled WGS sequence"/>
</dbReference>